<name>A0A915IPS0_ROMCU</name>
<evidence type="ECO:0000313" key="1">
    <source>
        <dbReference type="Proteomes" id="UP000887565"/>
    </source>
</evidence>
<dbReference type="Proteomes" id="UP000887565">
    <property type="component" value="Unplaced"/>
</dbReference>
<dbReference type="AlphaFoldDB" id="A0A915IPS0"/>
<protein>
    <submittedName>
        <fullName evidence="2">C2H2-type domain-containing protein</fullName>
    </submittedName>
</protein>
<proteinExistence type="predicted"/>
<sequence>MKGQWGEVFRRRATGSLVVESSFNQFILYEQQFLNQFCFQSIWQRIIDDSGTVEQFLRRNAECQHCSVPFEREAELINHQVKVYCQDVHIPDFSDAYRFPHN</sequence>
<keyword evidence="1" id="KW-1185">Reference proteome</keyword>
<evidence type="ECO:0000313" key="2">
    <source>
        <dbReference type="WBParaSite" id="nRc.2.0.1.t15423-RA"/>
    </source>
</evidence>
<organism evidence="1 2">
    <name type="scientific">Romanomermis culicivorax</name>
    <name type="common">Nematode worm</name>
    <dbReference type="NCBI Taxonomy" id="13658"/>
    <lineage>
        <taxon>Eukaryota</taxon>
        <taxon>Metazoa</taxon>
        <taxon>Ecdysozoa</taxon>
        <taxon>Nematoda</taxon>
        <taxon>Enoplea</taxon>
        <taxon>Dorylaimia</taxon>
        <taxon>Mermithida</taxon>
        <taxon>Mermithoidea</taxon>
        <taxon>Mermithidae</taxon>
        <taxon>Romanomermis</taxon>
    </lineage>
</organism>
<dbReference type="WBParaSite" id="nRc.2.0.1.t15423-RA">
    <property type="protein sequence ID" value="nRc.2.0.1.t15423-RA"/>
    <property type="gene ID" value="nRc.2.0.1.g15423"/>
</dbReference>
<accession>A0A915IPS0</accession>
<reference evidence="2" key="1">
    <citation type="submission" date="2022-11" db="UniProtKB">
        <authorList>
            <consortium name="WormBaseParasite"/>
        </authorList>
    </citation>
    <scope>IDENTIFICATION</scope>
</reference>